<organism evidence="2 3">
    <name type="scientific">Portibacter lacus</name>
    <dbReference type="NCBI Taxonomy" id="1099794"/>
    <lineage>
        <taxon>Bacteria</taxon>
        <taxon>Pseudomonadati</taxon>
        <taxon>Bacteroidota</taxon>
        <taxon>Saprospiria</taxon>
        <taxon>Saprospirales</taxon>
        <taxon>Haliscomenobacteraceae</taxon>
        <taxon>Portibacter</taxon>
    </lineage>
</organism>
<accession>A0AA37WIL1</accession>
<proteinExistence type="predicted"/>
<sequence>MTISVFDNVEINIAFLYDITFFPALLLIFYPMVFGIQRDDDARMLEILFGIPDYRYKVWLVRLVLTFFLVFLMLILFSALGSYLLYPINPVKLAAQLAYPVCFLGSLAFLLSTKIKNGNATAVVMVILGFFISIFSEIVENTIWDIFLNPFESPRQYTQLAFQQIIWKNRVFLSVGSIVFILGALLNLQNREKYI</sequence>
<reference evidence="2" key="1">
    <citation type="journal article" date="2014" name="Int. J. Syst. Evol. Microbiol.">
        <title>Complete genome sequence of Corynebacterium casei LMG S-19264T (=DSM 44701T), isolated from a smear-ripened cheese.</title>
        <authorList>
            <consortium name="US DOE Joint Genome Institute (JGI-PGF)"/>
            <person name="Walter F."/>
            <person name="Albersmeier A."/>
            <person name="Kalinowski J."/>
            <person name="Ruckert C."/>
        </authorList>
    </citation>
    <scope>NUCLEOTIDE SEQUENCE</scope>
    <source>
        <strain evidence="2">NBRC 108769</strain>
    </source>
</reference>
<dbReference type="Proteomes" id="UP001156666">
    <property type="component" value="Unassembled WGS sequence"/>
</dbReference>
<feature type="transmembrane region" description="Helical" evidence="1">
    <location>
        <begin position="120"/>
        <end position="139"/>
    </location>
</feature>
<dbReference type="EMBL" id="BSOH01000037">
    <property type="protein sequence ID" value="GLR19860.1"/>
    <property type="molecule type" value="Genomic_DNA"/>
</dbReference>
<dbReference type="AlphaFoldDB" id="A0AA37WIL1"/>
<protein>
    <submittedName>
        <fullName evidence="2">Uncharacterized protein</fullName>
    </submittedName>
</protein>
<keyword evidence="1" id="KW-1133">Transmembrane helix</keyword>
<comment type="caution">
    <text evidence="2">The sequence shown here is derived from an EMBL/GenBank/DDBJ whole genome shotgun (WGS) entry which is preliminary data.</text>
</comment>
<evidence type="ECO:0000313" key="2">
    <source>
        <dbReference type="EMBL" id="GLR19860.1"/>
    </source>
</evidence>
<gene>
    <name evidence="2" type="ORF">GCM10007940_44760</name>
</gene>
<reference evidence="2" key="2">
    <citation type="submission" date="2023-01" db="EMBL/GenBank/DDBJ databases">
        <title>Draft genome sequence of Portibacter lacus strain NBRC 108769.</title>
        <authorList>
            <person name="Sun Q."/>
            <person name="Mori K."/>
        </authorList>
    </citation>
    <scope>NUCLEOTIDE SEQUENCE</scope>
    <source>
        <strain evidence="2">NBRC 108769</strain>
    </source>
</reference>
<keyword evidence="1" id="KW-0812">Transmembrane</keyword>
<evidence type="ECO:0000256" key="1">
    <source>
        <dbReference type="SAM" id="Phobius"/>
    </source>
</evidence>
<feature type="transmembrane region" description="Helical" evidence="1">
    <location>
        <begin position="15"/>
        <end position="37"/>
    </location>
</feature>
<keyword evidence="1" id="KW-0472">Membrane</keyword>
<evidence type="ECO:0000313" key="3">
    <source>
        <dbReference type="Proteomes" id="UP001156666"/>
    </source>
</evidence>
<feature type="transmembrane region" description="Helical" evidence="1">
    <location>
        <begin position="171"/>
        <end position="188"/>
    </location>
</feature>
<name>A0AA37WIL1_9BACT</name>
<feature type="transmembrane region" description="Helical" evidence="1">
    <location>
        <begin position="93"/>
        <end position="113"/>
    </location>
</feature>
<feature type="transmembrane region" description="Helical" evidence="1">
    <location>
        <begin position="58"/>
        <end position="81"/>
    </location>
</feature>
<keyword evidence="3" id="KW-1185">Reference proteome</keyword>